<evidence type="ECO:0000313" key="2">
    <source>
        <dbReference type="EMBL" id="RJF92841.1"/>
    </source>
</evidence>
<keyword evidence="2" id="KW-0547">Nucleotide-binding</keyword>
<protein>
    <submittedName>
        <fullName evidence="2">ATP-binding protein</fullName>
    </submittedName>
</protein>
<dbReference type="InterPro" id="IPR027417">
    <property type="entry name" value="P-loop_NTPase"/>
</dbReference>
<evidence type="ECO:0000259" key="1">
    <source>
        <dbReference type="SMART" id="SM00382"/>
    </source>
</evidence>
<dbReference type="AlphaFoldDB" id="A0A3A3FHH7"/>
<keyword evidence="3" id="KW-1185">Reference proteome</keyword>
<proteinExistence type="predicted"/>
<keyword evidence="2" id="KW-0067">ATP-binding</keyword>
<name>A0A3A3FHH7_9BURK</name>
<dbReference type="OrthoDB" id="9783370at2"/>
<dbReference type="EMBL" id="QYUO01000003">
    <property type="protein sequence ID" value="RJF92841.1"/>
    <property type="molecule type" value="Genomic_DNA"/>
</dbReference>
<dbReference type="SMART" id="SM00382">
    <property type="entry name" value="AAA"/>
    <property type="match status" value="1"/>
</dbReference>
<dbReference type="GO" id="GO:0005524">
    <property type="term" value="F:ATP binding"/>
    <property type="evidence" value="ECO:0007669"/>
    <property type="project" value="UniProtKB-KW"/>
</dbReference>
<dbReference type="SUPFAM" id="SSF52540">
    <property type="entry name" value="P-loop containing nucleoside triphosphate hydrolases"/>
    <property type="match status" value="1"/>
</dbReference>
<dbReference type="Gene3D" id="3.40.50.300">
    <property type="entry name" value="P-loop containing nucleotide triphosphate hydrolases"/>
    <property type="match status" value="1"/>
</dbReference>
<sequence length="423" mass="47378">MPGSPKTVRETGLDRLLIIELIGKTIFLFGKIHLPILAARLKLSINVLNEVLGFMVAEHMAEIVRRGASDIDVEYQLTDAGKQRAGEFMSRCRYIGPAPVTLSAYREMIERQSVRSNRVTQQDLAAAFADFTLNPGVRDQVGAAMNSGRPLFLYGPAGSGKTYLAEKLGRLMHGLVAVPHAIVVENEIIQVFDPLIHQAVPIEPASESLDRRTSDGRWLMCQRPIVLTGGELTLPMLELRYDYGTGFYQAPPHFKANSGIFIVDDLGRQQVAPKDLMNRWIVPLDRACDHLTLHTGYKFTVPFDVSVVFSTNLRPESLADESFMRRLGYKIHVGPMSEGEYRDVLREHGRALGVDYDESGFRYLVDELHAKGERPLLACYPRDLLGQVVDYARYRGEPPAMTAQALKQAWSTYFAKHDETVDS</sequence>
<comment type="caution">
    <text evidence="2">The sequence shown here is derived from an EMBL/GenBank/DDBJ whole genome shotgun (WGS) entry which is preliminary data.</text>
</comment>
<gene>
    <name evidence="2" type="ORF">D3871_29045</name>
</gene>
<reference evidence="3" key="1">
    <citation type="submission" date="2018-09" db="EMBL/GenBank/DDBJ databases">
        <authorList>
            <person name="Zhu H."/>
        </authorList>
    </citation>
    <scope>NUCLEOTIDE SEQUENCE [LARGE SCALE GENOMIC DNA]</scope>
    <source>
        <strain evidence="3">K1R23-30</strain>
    </source>
</reference>
<accession>A0A3A3FHH7</accession>
<dbReference type="InterPro" id="IPR003593">
    <property type="entry name" value="AAA+_ATPase"/>
</dbReference>
<feature type="domain" description="AAA+ ATPase" evidence="1">
    <location>
        <begin position="147"/>
        <end position="337"/>
    </location>
</feature>
<organism evidence="2 3">
    <name type="scientific">Noviherbaspirillum saxi</name>
    <dbReference type="NCBI Taxonomy" id="2320863"/>
    <lineage>
        <taxon>Bacteria</taxon>
        <taxon>Pseudomonadati</taxon>
        <taxon>Pseudomonadota</taxon>
        <taxon>Betaproteobacteria</taxon>
        <taxon>Burkholderiales</taxon>
        <taxon>Oxalobacteraceae</taxon>
        <taxon>Noviherbaspirillum</taxon>
    </lineage>
</organism>
<dbReference type="Proteomes" id="UP000265955">
    <property type="component" value="Unassembled WGS sequence"/>
</dbReference>
<evidence type="ECO:0000313" key="3">
    <source>
        <dbReference type="Proteomes" id="UP000265955"/>
    </source>
</evidence>